<dbReference type="EMBL" id="GBRH01233298">
    <property type="protein sequence ID" value="JAD64597.1"/>
    <property type="molecule type" value="Transcribed_RNA"/>
</dbReference>
<proteinExistence type="predicted"/>
<accession>A0A0A9BZD6</accession>
<sequence length="55" mass="5415">MVSPLDSYSGSSPSLIGDKGEGFKGSITCVLSISGSLLATSVSFVPISGSTGGEF</sequence>
<dbReference type="AlphaFoldDB" id="A0A0A9BZD6"/>
<name>A0A0A9BZD6_ARUDO</name>
<protein>
    <submittedName>
        <fullName evidence="1">Uncharacterized protein</fullName>
    </submittedName>
</protein>
<evidence type="ECO:0000313" key="1">
    <source>
        <dbReference type="EMBL" id="JAD64597.1"/>
    </source>
</evidence>
<reference evidence="1" key="2">
    <citation type="journal article" date="2015" name="Data Brief">
        <title>Shoot transcriptome of the giant reed, Arundo donax.</title>
        <authorList>
            <person name="Barrero R.A."/>
            <person name="Guerrero F.D."/>
            <person name="Moolhuijzen P."/>
            <person name="Goolsby J.A."/>
            <person name="Tidwell J."/>
            <person name="Bellgard S.E."/>
            <person name="Bellgard M.I."/>
        </authorList>
    </citation>
    <scope>NUCLEOTIDE SEQUENCE</scope>
    <source>
        <tissue evidence="1">Shoot tissue taken approximately 20 cm above the soil surface</tissue>
    </source>
</reference>
<reference evidence="1" key="1">
    <citation type="submission" date="2014-09" db="EMBL/GenBank/DDBJ databases">
        <authorList>
            <person name="Magalhaes I.L.F."/>
            <person name="Oliveira U."/>
            <person name="Santos F.R."/>
            <person name="Vidigal T.H.D.A."/>
            <person name="Brescovit A.D."/>
            <person name="Santos A.J."/>
        </authorList>
    </citation>
    <scope>NUCLEOTIDE SEQUENCE</scope>
    <source>
        <tissue evidence="1">Shoot tissue taken approximately 20 cm above the soil surface</tissue>
    </source>
</reference>
<organism evidence="1">
    <name type="scientific">Arundo donax</name>
    <name type="common">Giant reed</name>
    <name type="synonym">Donax arundinaceus</name>
    <dbReference type="NCBI Taxonomy" id="35708"/>
    <lineage>
        <taxon>Eukaryota</taxon>
        <taxon>Viridiplantae</taxon>
        <taxon>Streptophyta</taxon>
        <taxon>Embryophyta</taxon>
        <taxon>Tracheophyta</taxon>
        <taxon>Spermatophyta</taxon>
        <taxon>Magnoliopsida</taxon>
        <taxon>Liliopsida</taxon>
        <taxon>Poales</taxon>
        <taxon>Poaceae</taxon>
        <taxon>PACMAD clade</taxon>
        <taxon>Arundinoideae</taxon>
        <taxon>Arundineae</taxon>
        <taxon>Arundo</taxon>
    </lineage>
</organism>